<sequence length="267" mass="30611">MKSLRVNDNVIRVSLAEDDFKKLGFTLGDVIHGDVDVQDIFDEVIDELDVNDEFEVVGQCAMQLAPAYGGLELYISNSEDADAFKKFMSDAEYFKDVFGYPIKDMADGTHYDIKLMPEDFLASLKDLIEDPELLDRFAKEHLAKTDNSSAFEESLKEVSKVIAKQETHELHDYLPVFKFASFENFVQLAQDLVFINGLSHLYTYEDEYYLVLEFKDITVIDDAISHVVEHTLEYSQLVKMASANILHEHGQLVMKDVAIELARYYFK</sequence>
<comment type="similarity">
    <text evidence="1">Belongs to the MecA family.</text>
</comment>
<organism evidence="2 3">
    <name type="scientific">Periweissella beninensis</name>
    <dbReference type="NCBI Taxonomy" id="504936"/>
    <lineage>
        <taxon>Bacteria</taxon>
        <taxon>Bacillati</taxon>
        <taxon>Bacillota</taxon>
        <taxon>Bacilli</taxon>
        <taxon>Lactobacillales</taxon>
        <taxon>Lactobacillaceae</taxon>
        <taxon>Periweissella</taxon>
    </lineage>
</organism>
<reference evidence="2" key="1">
    <citation type="submission" date="2021-04" db="EMBL/GenBank/DDBJ databases">
        <title>Taxonomic assessment of Weissella genus.</title>
        <authorList>
            <person name="Fanelli F."/>
            <person name="Chieffi D."/>
            <person name="Dell'Aquila A."/>
            <person name="Gyu-Sung C."/>
            <person name="Franz C.M.A.P."/>
            <person name="Fusco V."/>
        </authorList>
    </citation>
    <scope>NUCLEOTIDE SEQUENCE</scope>
    <source>
        <strain evidence="2">LMG 25373</strain>
    </source>
</reference>
<dbReference type="Pfam" id="PF05389">
    <property type="entry name" value="MecA"/>
    <property type="match status" value="1"/>
</dbReference>
<protein>
    <submittedName>
        <fullName evidence="2">Adaptor protein MecA</fullName>
    </submittedName>
</protein>
<keyword evidence="3" id="KW-1185">Reference proteome</keyword>
<evidence type="ECO:0000256" key="1">
    <source>
        <dbReference type="ARBA" id="ARBA00005397"/>
    </source>
</evidence>
<evidence type="ECO:0000313" key="3">
    <source>
        <dbReference type="Proteomes" id="UP001057481"/>
    </source>
</evidence>
<comment type="caution">
    <text evidence="2">The sequence shown here is derived from an EMBL/GenBank/DDBJ whole genome shotgun (WGS) entry which is preliminary data.</text>
</comment>
<evidence type="ECO:0000313" key="2">
    <source>
        <dbReference type="EMBL" id="MCM2437497.1"/>
    </source>
</evidence>
<accession>A0ABT0VM50</accession>
<dbReference type="InterPro" id="IPR008681">
    <property type="entry name" value="Neg-reg_MecA"/>
</dbReference>
<name>A0ABT0VM50_9LACO</name>
<dbReference type="PANTHER" id="PTHR39161:SF1">
    <property type="entry name" value="ADAPTER PROTEIN MECA 1"/>
    <property type="match status" value="1"/>
</dbReference>
<gene>
    <name evidence="2" type="ORF">KAK10_06200</name>
</gene>
<dbReference type="Gene3D" id="3.30.70.1950">
    <property type="match status" value="1"/>
</dbReference>
<dbReference type="RefSeq" id="WP_205143547.1">
    <property type="nucleotide sequence ID" value="NZ_JAFBDN010000007.1"/>
</dbReference>
<dbReference type="EMBL" id="JAGMVS010000064">
    <property type="protein sequence ID" value="MCM2437497.1"/>
    <property type="molecule type" value="Genomic_DNA"/>
</dbReference>
<dbReference type="InterPro" id="IPR038471">
    <property type="entry name" value="MecA_C_sf"/>
</dbReference>
<proteinExistence type="inferred from homology"/>
<dbReference type="Proteomes" id="UP001057481">
    <property type="component" value="Unassembled WGS sequence"/>
</dbReference>
<dbReference type="PANTHER" id="PTHR39161">
    <property type="entry name" value="ADAPTER PROTEIN MECA"/>
    <property type="match status" value="1"/>
</dbReference>